<dbReference type="Ensembl" id="ENSSAUT00010053408.1">
    <property type="protein sequence ID" value="ENSSAUP00010050794.1"/>
    <property type="gene ID" value="ENSSAUG00010021103.1"/>
</dbReference>
<dbReference type="InterPro" id="IPR001870">
    <property type="entry name" value="B30.2/SPRY"/>
</dbReference>
<sequence length="462" mass="51631">MLLPAACTSANIGWTMAANTPKSSKTPTKPTLTKKQSKALEKTSAFSSEPWHKPSLSKAQMKDFQGFSNSCPLWSLPAKKPDLQGLLSLTECLQLLQKLAEEVDNISQVKGGSRKAIPAESSKDPGSLETSRSLILHWAKEMEQNMVKREAKPMEEEMLKRRDVPEEKTELEKHNKLHQWAVELSNIKDANGVSDEELKQLLYQRGPKAPRLAALLPLLEFVAWSLLSEDTEEAVSMSWLPTKQKAWRTATGSSKYIPNSVWQWIQDASVSVRLDASTSHPWLAVSSDCLQVKEAAARSTTLPNNIQRFAEWPAVLGDTLITSGRHYWEVEVSPSGSWRVGVMSQYARRQQKFTMSPGGGYWTLWKGSNLWACTNKPTKLRRAAVFPRLIGVYVDVGEGQVSFYDVDRRVHIYTFSDTFKHSLIPLFVCLCGDTVLKIIPADVSVTADDRHLNGSGSQIKCE</sequence>
<dbReference type="AlphaFoldDB" id="A0A671XI71"/>
<evidence type="ECO:0000256" key="1">
    <source>
        <dbReference type="SAM" id="MobiDB-lite"/>
    </source>
</evidence>
<organism evidence="3 4">
    <name type="scientific">Sparus aurata</name>
    <name type="common">Gilthead sea bream</name>
    <dbReference type="NCBI Taxonomy" id="8175"/>
    <lineage>
        <taxon>Eukaryota</taxon>
        <taxon>Metazoa</taxon>
        <taxon>Chordata</taxon>
        <taxon>Craniata</taxon>
        <taxon>Vertebrata</taxon>
        <taxon>Euteleostomi</taxon>
        <taxon>Actinopterygii</taxon>
        <taxon>Neopterygii</taxon>
        <taxon>Teleostei</taxon>
        <taxon>Neoteleostei</taxon>
        <taxon>Acanthomorphata</taxon>
        <taxon>Eupercaria</taxon>
        <taxon>Spariformes</taxon>
        <taxon>Sparidae</taxon>
        <taxon>Sparus</taxon>
    </lineage>
</organism>
<dbReference type="SUPFAM" id="SSF49899">
    <property type="entry name" value="Concanavalin A-like lectins/glucanases"/>
    <property type="match status" value="1"/>
</dbReference>
<accession>A0A671XI71</accession>
<feature type="compositionally biased region" description="Low complexity" evidence="1">
    <location>
        <begin position="20"/>
        <end position="34"/>
    </location>
</feature>
<evidence type="ECO:0000313" key="4">
    <source>
        <dbReference type="Proteomes" id="UP000472265"/>
    </source>
</evidence>
<protein>
    <submittedName>
        <fullName evidence="3">E3 ubiquitin-protein ligase TRIM39-like</fullName>
    </submittedName>
</protein>
<dbReference type="InterPro" id="IPR013320">
    <property type="entry name" value="ConA-like_dom_sf"/>
</dbReference>
<dbReference type="PROSITE" id="PS50188">
    <property type="entry name" value="B302_SPRY"/>
    <property type="match status" value="1"/>
</dbReference>
<dbReference type="PANTHER" id="PTHR24103">
    <property type="entry name" value="E3 UBIQUITIN-PROTEIN LIGASE TRIM"/>
    <property type="match status" value="1"/>
</dbReference>
<dbReference type="InParanoid" id="A0A671XI71"/>
<reference evidence="3" key="1">
    <citation type="submission" date="2021-04" db="EMBL/GenBank/DDBJ databases">
        <authorList>
            <consortium name="Wellcome Sanger Institute Data Sharing"/>
        </authorList>
    </citation>
    <scope>NUCLEOTIDE SEQUENCE [LARGE SCALE GENOMIC DNA]</scope>
</reference>
<dbReference type="Pfam" id="PF00622">
    <property type="entry name" value="SPRY"/>
    <property type="match status" value="1"/>
</dbReference>
<dbReference type="Gene3D" id="2.60.120.920">
    <property type="match status" value="1"/>
</dbReference>
<dbReference type="FunFam" id="2.60.120.920:FF:000004">
    <property type="entry name" value="Butyrophilin subfamily 1 member A1"/>
    <property type="match status" value="1"/>
</dbReference>
<reference evidence="3" key="2">
    <citation type="submission" date="2025-08" db="UniProtKB">
        <authorList>
            <consortium name="Ensembl"/>
        </authorList>
    </citation>
    <scope>IDENTIFICATION</scope>
</reference>
<feature type="region of interest" description="Disordered" evidence="1">
    <location>
        <begin position="17"/>
        <end position="55"/>
    </location>
</feature>
<evidence type="ECO:0000259" key="2">
    <source>
        <dbReference type="PROSITE" id="PS50188"/>
    </source>
</evidence>
<dbReference type="PRINTS" id="PR01407">
    <property type="entry name" value="BUTYPHLNCDUF"/>
</dbReference>
<dbReference type="GeneTree" id="ENSGT00940000163587"/>
<proteinExistence type="predicted"/>
<dbReference type="InterPro" id="IPR003877">
    <property type="entry name" value="SPRY_dom"/>
</dbReference>
<dbReference type="Proteomes" id="UP000472265">
    <property type="component" value="Chromosome 10"/>
</dbReference>
<gene>
    <name evidence="3" type="primary">LOC115589158</name>
</gene>
<dbReference type="Pfam" id="PF13765">
    <property type="entry name" value="PRY"/>
    <property type="match status" value="1"/>
</dbReference>
<dbReference type="CDD" id="cd13733">
    <property type="entry name" value="SPRY_PRY_C-I_1"/>
    <property type="match status" value="1"/>
</dbReference>
<dbReference type="SMART" id="SM00449">
    <property type="entry name" value="SPRY"/>
    <property type="match status" value="1"/>
</dbReference>
<feature type="domain" description="B30.2/SPRY" evidence="2">
    <location>
        <begin position="252"/>
        <end position="445"/>
    </location>
</feature>
<reference evidence="3" key="3">
    <citation type="submission" date="2025-09" db="UniProtKB">
        <authorList>
            <consortium name="Ensembl"/>
        </authorList>
    </citation>
    <scope>IDENTIFICATION</scope>
</reference>
<dbReference type="InterPro" id="IPR050143">
    <property type="entry name" value="TRIM/RBCC"/>
</dbReference>
<keyword evidence="4" id="KW-1185">Reference proteome</keyword>
<dbReference type="OMA" id="WEVEVSP"/>
<dbReference type="SMART" id="SM00589">
    <property type="entry name" value="PRY"/>
    <property type="match status" value="1"/>
</dbReference>
<name>A0A671XI71_SPAAU</name>
<dbReference type="InterPro" id="IPR003879">
    <property type="entry name" value="Butyrophylin_SPRY"/>
</dbReference>
<dbReference type="InterPro" id="IPR043136">
    <property type="entry name" value="B30.2/SPRY_sf"/>
</dbReference>
<dbReference type="InterPro" id="IPR006574">
    <property type="entry name" value="PRY"/>
</dbReference>
<evidence type="ECO:0000313" key="3">
    <source>
        <dbReference type="Ensembl" id="ENSSAUP00010050794.1"/>
    </source>
</evidence>